<keyword evidence="3 4" id="KW-0175">Coiled coil</keyword>
<dbReference type="Proteomes" id="UP000276834">
    <property type="component" value="Unassembled WGS sequence"/>
</dbReference>
<evidence type="ECO:0000256" key="4">
    <source>
        <dbReference type="SAM" id="Coils"/>
    </source>
</evidence>
<dbReference type="AlphaFoldDB" id="A0A3L8RUY8"/>
<evidence type="ECO:0000256" key="5">
    <source>
        <dbReference type="SAM" id="MobiDB-lite"/>
    </source>
</evidence>
<dbReference type="GO" id="GO:0045109">
    <property type="term" value="P:intermediate filament organization"/>
    <property type="evidence" value="ECO:0007669"/>
    <property type="project" value="TreeGrafter"/>
</dbReference>
<dbReference type="GO" id="GO:0031424">
    <property type="term" value="P:keratinization"/>
    <property type="evidence" value="ECO:0007669"/>
    <property type="project" value="TreeGrafter"/>
</dbReference>
<dbReference type="EMBL" id="QUSF01000204">
    <property type="protein sequence ID" value="RLV87402.1"/>
    <property type="molecule type" value="Genomic_DNA"/>
</dbReference>
<dbReference type="GO" id="GO:0045095">
    <property type="term" value="C:keratin filament"/>
    <property type="evidence" value="ECO:0007669"/>
    <property type="project" value="TreeGrafter"/>
</dbReference>
<feature type="region of interest" description="Disordered" evidence="5">
    <location>
        <begin position="28"/>
        <end position="55"/>
    </location>
</feature>
<keyword evidence="1" id="KW-0416">Keratin</keyword>
<dbReference type="PROSITE" id="PS51842">
    <property type="entry name" value="IF_ROD_2"/>
    <property type="match status" value="1"/>
</dbReference>
<evidence type="ECO:0000256" key="1">
    <source>
        <dbReference type="ARBA" id="ARBA00022744"/>
    </source>
</evidence>
<dbReference type="SUPFAM" id="SSF64593">
    <property type="entry name" value="Intermediate filament protein, coiled coil region"/>
    <property type="match status" value="1"/>
</dbReference>
<sequence>MDNSRNLDMDSIITEVKAQNEEIANHSCAGPESCTRATKKRGSEQGQSLPVPHVPSLLTQDDLQNTRVEISEMNHLVQQLHSDMHSVKVQAQDLPKHVALPPPPLAGRGLKIGIQTHHVVAGLQMAITDMEQHGNIALKDARAKLEELEAALQKAKADLTWQLQEYQELMNVKLALDIKIVMYRKLLGEESRYWGWEQVSAAGLEKGDSAPEQEAAPA</sequence>
<feature type="coiled-coil region" evidence="4">
    <location>
        <begin position="138"/>
        <end position="165"/>
    </location>
</feature>
<protein>
    <recommendedName>
        <fullName evidence="6">IF rod domain-containing protein</fullName>
    </recommendedName>
</protein>
<dbReference type="Gene3D" id="1.20.5.170">
    <property type="match status" value="1"/>
</dbReference>
<keyword evidence="8" id="KW-1185">Reference proteome</keyword>
<dbReference type="InterPro" id="IPR039008">
    <property type="entry name" value="IF_rod_dom"/>
</dbReference>
<reference evidence="7 8" key="1">
    <citation type="journal article" date="2018" name="Proc. R. Soc. B">
        <title>A non-coding region near Follistatin controls head colour polymorphism in the Gouldian finch.</title>
        <authorList>
            <person name="Toomey M.B."/>
            <person name="Marques C.I."/>
            <person name="Andrade P."/>
            <person name="Araujo P.M."/>
            <person name="Sabatino S."/>
            <person name="Gazda M.A."/>
            <person name="Afonso S."/>
            <person name="Lopes R.J."/>
            <person name="Corbo J.C."/>
            <person name="Carneiro M."/>
        </authorList>
    </citation>
    <scope>NUCLEOTIDE SEQUENCE [LARGE SCALE GENOMIC DNA]</scope>
    <source>
        <strain evidence="7">Red01</strain>
        <tissue evidence="7">Muscle</tissue>
    </source>
</reference>
<organism evidence="7 8">
    <name type="scientific">Chloebia gouldiae</name>
    <name type="common">Gouldian finch</name>
    <name type="synonym">Erythrura gouldiae</name>
    <dbReference type="NCBI Taxonomy" id="44316"/>
    <lineage>
        <taxon>Eukaryota</taxon>
        <taxon>Metazoa</taxon>
        <taxon>Chordata</taxon>
        <taxon>Craniata</taxon>
        <taxon>Vertebrata</taxon>
        <taxon>Euteleostomi</taxon>
        <taxon>Archelosauria</taxon>
        <taxon>Archosauria</taxon>
        <taxon>Dinosauria</taxon>
        <taxon>Saurischia</taxon>
        <taxon>Theropoda</taxon>
        <taxon>Coelurosauria</taxon>
        <taxon>Aves</taxon>
        <taxon>Neognathae</taxon>
        <taxon>Neoaves</taxon>
        <taxon>Telluraves</taxon>
        <taxon>Australaves</taxon>
        <taxon>Passeriformes</taxon>
        <taxon>Passeroidea</taxon>
        <taxon>Passeridae</taxon>
        <taxon>Chloebia</taxon>
    </lineage>
</organism>
<evidence type="ECO:0000256" key="2">
    <source>
        <dbReference type="ARBA" id="ARBA00022754"/>
    </source>
</evidence>
<dbReference type="PANTHER" id="PTHR45616">
    <property type="entry name" value="GATA-TYPE DOMAIN-CONTAINING PROTEIN"/>
    <property type="match status" value="1"/>
</dbReference>
<accession>A0A3L8RUY8</accession>
<comment type="caution">
    <text evidence="7">The sequence shown here is derived from an EMBL/GenBank/DDBJ whole genome shotgun (WGS) entry which is preliminary data.</text>
</comment>
<keyword evidence="2" id="KW-0403">Intermediate filament</keyword>
<dbReference type="SMART" id="SM01391">
    <property type="entry name" value="Filament"/>
    <property type="match status" value="1"/>
</dbReference>
<dbReference type="GO" id="GO:0005615">
    <property type="term" value="C:extracellular space"/>
    <property type="evidence" value="ECO:0007669"/>
    <property type="project" value="TreeGrafter"/>
</dbReference>
<name>A0A3L8RUY8_CHLGU</name>
<dbReference type="PANTHER" id="PTHR45616:SF21">
    <property type="entry name" value="KERATIN, TYPE II CYTOSKELETAL 7"/>
    <property type="match status" value="1"/>
</dbReference>
<gene>
    <name evidence="7" type="ORF">DV515_00015728</name>
</gene>
<evidence type="ECO:0000313" key="7">
    <source>
        <dbReference type="EMBL" id="RLV87402.1"/>
    </source>
</evidence>
<dbReference type="Pfam" id="PF00038">
    <property type="entry name" value="Filament"/>
    <property type="match status" value="1"/>
</dbReference>
<evidence type="ECO:0000313" key="8">
    <source>
        <dbReference type="Proteomes" id="UP000276834"/>
    </source>
</evidence>
<evidence type="ECO:0000259" key="6">
    <source>
        <dbReference type="PROSITE" id="PS51842"/>
    </source>
</evidence>
<dbReference type="GO" id="GO:0030280">
    <property type="term" value="F:structural constituent of skin epidermis"/>
    <property type="evidence" value="ECO:0007669"/>
    <property type="project" value="TreeGrafter"/>
</dbReference>
<feature type="domain" description="IF rod" evidence="6">
    <location>
        <begin position="1"/>
        <end position="193"/>
    </location>
</feature>
<dbReference type="Gene3D" id="1.20.5.500">
    <property type="entry name" value="Single helix bin"/>
    <property type="match status" value="1"/>
</dbReference>
<evidence type="ECO:0000256" key="3">
    <source>
        <dbReference type="ARBA" id="ARBA00023054"/>
    </source>
</evidence>
<proteinExistence type="predicted"/>